<dbReference type="InterPro" id="IPR002347">
    <property type="entry name" value="SDR_fam"/>
</dbReference>
<keyword evidence="2" id="KW-0614">Plasmid</keyword>
<dbReference type="Proteomes" id="UP000255505">
    <property type="component" value="Plasmid II"/>
</dbReference>
<dbReference type="GO" id="GO:0016616">
    <property type="term" value="F:oxidoreductase activity, acting on the CH-OH group of donors, NAD or NADP as acceptor"/>
    <property type="evidence" value="ECO:0007669"/>
    <property type="project" value="TreeGrafter"/>
</dbReference>
<geneLocation type="plasmid" evidence="2">
    <name>II</name>
</geneLocation>
<sequence length="285" mass="29422">MTDTLQPRPDQQLFAPALGTVRREGRLAGRRILVVGAGQRQTVDPVPSVGNGRAMSVLFAREGAAVTCADIDTGAAQGTVDWIAREGGRGFVVQADVSDPAQIERMVREAVSAMDGLDGLVVNVGIGNQNRFGSENPADWDRVQDLNLRAPMFCAQEAAAVMPPGSAVVFVASTAAISPLSGLPAYESSKAGLMALGRAVAFAGQGTGLRANVLAPGLIDTPMGRDASRARPSRAARPLPFGRQGTGWEVANAALFLVSAESSYVNGQMLVVDGGLSIGAVRAAA</sequence>
<dbReference type="PRINTS" id="PR00081">
    <property type="entry name" value="GDHRDH"/>
</dbReference>
<name>A0A375IN44_9BURK</name>
<evidence type="ECO:0000313" key="2">
    <source>
        <dbReference type="EMBL" id="SPK75957.1"/>
    </source>
</evidence>
<evidence type="ECO:0000256" key="1">
    <source>
        <dbReference type="ARBA" id="ARBA00006484"/>
    </source>
</evidence>
<proteinExistence type="inferred from homology"/>
<dbReference type="CDD" id="cd05233">
    <property type="entry name" value="SDR_c"/>
    <property type="match status" value="1"/>
</dbReference>
<protein>
    <submittedName>
        <fullName evidence="2">Short-chain dehydrogenase/reductase SDR</fullName>
    </submittedName>
</protein>
<reference evidence="2 3" key="1">
    <citation type="submission" date="2018-01" db="EMBL/GenBank/DDBJ databases">
        <authorList>
            <person name="Gaut B.S."/>
            <person name="Morton B.R."/>
            <person name="Clegg M.T."/>
            <person name="Duvall M.R."/>
        </authorList>
    </citation>
    <scope>NUCLEOTIDE SEQUENCE [LARGE SCALE GENOMIC DNA]</scope>
    <source>
        <strain evidence="2">Cupriavidus taiwanensis LMG 19425</strain>
        <plasmid evidence="3">Plasmid ii</plasmid>
    </source>
</reference>
<evidence type="ECO:0000313" key="3">
    <source>
        <dbReference type="Proteomes" id="UP000255505"/>
    </source>
</evidence>
<dbReference type="Gene3D" id="3.40.50.720">
    <property type="entry name" value="NAD(P)-binding Rossmann-like Domain"/>
    <property type="match status" value="1"/>
</dbReference>
<dbReference type="PANTHER" id="PTHR42760:SF132">
    <property type="entry name" value="SHORT-CHAIN DEHYDROGENASE_REDUCTASE FAMILY PROTEIN"/>
    <property type="match status" value="1"/>
</dbReference>
<dbReference type="EMBL" id="LT991977">
    <property type="protein sequence ID" value="SPK75957.1"/>
    <property type="molecule type" value="Genomic_DNA"/>
</dbReference>
<dbReference type="RefSeq" id="WP_115665585.1">
    <property type="nucleotide sequence ID" value="NZ_LT991977.1"/>
</dbReference>
<dbReference type="PANTHER" id="PTHR42760">
    <property type="entry name" value="SHORT-CHAIN DEHYDROGENASES/REDUCTASES FAMILY MEMBER"/>
    <property type="match status" value="1"/>
</dbReference>
<gene>
    <name evidence="2" type="ORF">CT19425_MP70117</name>
</gene>
<dbReference type="FunFam" id="3.40.50.720:FF:000084">
    <property type="entry name" value="Short-chain dehydrogenase reductase"/>
    <property type="match status" value="1"/>
</dbReference>
<accession>A0A375IN44</accession>
<dbReference type="InterPro" id="IPR036291">
    <property type="entry name" value="NAD(P)-bd_dom_sf"/>
</dbReference>
<organism evidence="2 3">
    <name type="scientific">Cupriavidus taiwanensis</name>
    <dbReference type="NCBI Taxonomy" id="164546"/>
    <lineage>
        <taxon>Bacteria</taxon>
        <taxon>Pseudomonadati</taxon>
        <taxon>Pseudomonadota</taxon>
        <taxon>Betaproteobacteria</taxon>
        <taxon>Burkholderiales</taxon>
        <taxon>Burkholderiaceae</taxon>
        <taxon>Cupriavidus</taxon>
    </lineage>
</organism>
<dbReference type="SUPFAM" id="SSF51735">
    <property type="entry name" value="NAD(P)-binding Rossmann-fold domains"/>
    <property type="match status" value="1"/>
</dbReference>
<comment type="similarity">
    <text evidence="1">Belongs to the short-chain dehydrogenases/reductases (SDR) family.</text>
</comment>
<dbReference type="AlphaFoldDB" id="A0A375IN44"/>
<dbReference type="Pfam" id="PF13561">
    <property type="entry name" value="adh_short_C2"/>
    <property type="match status" value="1"/>
</dbReference>